<comment type="subunit">
    <text evidence="15">Homodimer. Associates with internalized INSR complexes on Golgi/endosomal membranes. Interacts with INSR; ATIC together with PRKAA2/AMPK2 and HACD3/PTPLAD1 is proposed to be part of a signaling network regulating INSR autophosphorylation and endocytosis.</text>
</comment>
<evidence type="ECO:0000256" key="18">
    <source>
        <dbReference type="ARBA" id="ARBA00053070"/>
    </source>
</evidence>
<evidence type="ECO:0000256" key="6">
    <source>
        <dbReference type="ARBA" id="ARBA00012253"/>
    </source>
</evidence>
<dbReference type="AlphaFoldDB" id="A0AAV8VVG6"/>
<dbReference type="FunFam" id="3.40.50.1380:FF:000003">
    <property type="entry name" value="Bifunctional purine biosynthesis protein"/>
    <property type="match status" value="1"/>
</dbReference>
<keyword evidence="11" id="KW-0658">Purine biosynthesis</keyword>
<protein>
    <recommendedName>
        <fullName evidence="8">Bifunctional purine biosynthesis protein ATIC</fullName>
        <ecNumber evidence="6">2.1.2.3</ecNumber>
        <ecNumber evidence="7">3.5.4.10</ecNumber>
    </recommendedName>
    <alternativeName>
        <fullName evidence="14">AICAR transformylase/inosine monophosphate cyclohydrolase</fullName>
    </alternativeName>
</protein>
<dbReference type="CDD" id="cd01421">
    <property type="entry name" value="IMPCH"/>
    <property type="match status" value="1"/>
</dbReference>
<evidence type="ECO:0000256" key="2">
    <source>
        <dbReference type="ARBA" id="ARBA00004514"/>
    </source>
</evidence>
<dbReference type="PROSITE" id="PS51855">
    <property type="entry name" value="MGS"/>
    <property type="match status" value="1"/>
</dbReference>
<dbReference type="SUPFAM" id="SSF53927">
    <property type="entry name" value="Cytidine deaminase-like"/>
    <property type="match status" value="1"/>
</dbReference>
<comment type="similarity">
    <text evidence="5">Belongs to the PurH family.</text>
</comment>
<keyword evidence="10" id="KW-0808">Transferase</keyword>
<dbReference type="GO" id="GO:0004643">
    <property type="term" value="F:phosphoribosylaminoimidazolecarboxamide formyltransferase activity"/>
    <property type="evidence" value="ECO:0007669"/>
    <property type="project" value="UniProtKB-EC"/>
</dbReference>
<keyword evidence="9" id="KW-0963">Cytoplasm</keyword>
<dbReference type="InterPro" id="IPR011607">
    <property type="entry name" value="MGS-like_dom"/>
</dbReference>
<dbReference type="InterPro" id="IPR002695">
    <property type="entry name" value="PurH-like"/>
</dbReference>
<dbReference type="Gene3D" id="3.40.140.20">
    <property type="match status" value="2"/>
</dbReference>
<dbReference type="FunFam" id="1.10.287.440:FF:000001">
    <property type="entry name" value="Bifunctional purine biosynthesis protein PURH"/>
    <property type="match status" value="1"/>
</dbReference>
<evidence type="ECO:0000256" key="11">
    <source>
        <dbReference type="ARBA" id="ARBA00022755"/>
    </source>
</evidence>
<keyword evidence="21" id="KW-1185">Reference proteome</keyword>
<evidence type="ECO:0000256" key="10">
    <source>
        <dbReference type="ARBA" id="ARBA00022679"/>
    </source>
</evidence>
<evidence type="ECO:0000256" key="1">
    <source>
        <dbReference type="ARBA" id="ARBA00000945"/>
    </source>
</evidence>
<reference evidence="20 21" key="1">
    <citation type="journal article" date="2023" name="Insect Mol. Biol.">
        <title>Genome sequencing provides insights into the evolution of gene families encoding plant cell wall-degrading enzymes in longhorned beetles.</title>
        <authorList>
            <person name="Shin N.R."/>
            <person name="Okamura Y."/>
            <person name="Kirsch R."/>
            <person name="Pauchet Y."/>
        </authorList>
    </citation>
    <scope>NUCLEOTIDE SEQUENCE [LARGE SCALE GENOMIC DNA]</scope>
    <source>
        <strain evidence="20">EAD_L_NR</strain>
    </source>
</reference>
<dbReference type="PANTHER" id="PTHR11692">
    <property type="entry name" value="BIFUNCTIONAL PURINE BIOSYNTHESIS PROTEIN PURH"/>
    <property type="match status" value="1"/>
</dbReference>
<feature type="domain" description="MGS-like" evidence="19">
    <location>
        <begin position="1"/>
        <end position="147"/>
    </location>
</feature>
<dbReference type="SMART" id="SM00798">
    <property type="entry name" value="AICARFT_IMPCHas"/>
    <property type="match status" value="1"/>
</dbReference>
<dbReference type="HAMAP" id="MF_00139">
    <property type="entry name" value="PurH"/>
    <property type="match status" value="1"/>
</dbReference>
<dbReference type="EC" id="2.1.2.3" evidence="6"/>
<dbReference type="Pfam" id="PF02142">
    <property type="entry name" value="MGS"/>
    <property type="match status" value="1"/>
</dbReference>
<proteinExistence type="inferred from homology"/>
<evidence type="ECO:0000256" key="3">
    <source>
        <dbReference type="ARBA" id="ARBA00004844"/>
    </source>
</evidence>
<organism evidence="20 21">
    <name type="scientific">Exocentrus adspersus</name>
    <dbReference type="NCBI Taxonomy" id="1586481"/>
    <lineage>
        <taxon>Eukaryota</taxon>
        <taxon>Metazoa</taxon>
        <taxon>Ecdysozoa</taxon>
        <taxon>Arthropoda</taxon>
        <taxon>Hexapoda</taxon>
        <taxon>Insecta</taxon>
        <taxon>Pterygota</taxon>
        <taxon>Neoptera</taxon>
        <taxon>Endopterygota</taxon>
        <taxon>Coleoptera</taxon>
        <taxon>Polyphaga</taxon>
        <taxon>Cucujiformia</taxon>
        <taxon>Chrysomeloidea</taxon>
        <taxon>Cerambycidae</taxon>
        <taxon>Lamiinae</taxon>
        <taxon>Acanthocinini</taxon>
        <taxon>Exocentrus</taxon>
    </lineage>
</organism>
<evidence type="ECO:0000256" key="17">
    <source>
        <dbReference type="ARBA" id="ARBA00048341"/>
    </source>
</evidence>
<comment type="catalytic activity">
    <reaction evidence="17">
        <text>IMP + H2O = 5-formamido-1-(5-phospho-D-ribosyl)imidazole-4-carboxamide</text>
        <dbReference type="Rhea" id="RHEA:18445"/>
        <dbReference type="ChEBI" id="CHEBI:15377"/>
        <dbReference type="ChEBI" id="CHEBI:58053"/>
        <dbReference type="ChEBI" id="CHEBI:58467"/>
        <dbReference type="EC" id="3.5.4.10"/>
    </reaction>
    <physiologicalReaction direction="right-to-left" evidence="17">
        <dbReference type="Rhea" id="RHEA:18447"/>
    </physiologicalReaction>
</comment>
<dbReference type="InterPro" id="IPR024051">
    <property type="entry name" value="AICAR_Tfase_dup_dom_sf"/>
</dbReference>
<dbReference type="SUPFAM" id="SSF52335">
    <property type="entry name" value="Methylglyoxal synthase-like"/>
    <property type="match status" value="1"/>
</dbReference>
<comment type="catalytic activity">
    <reaction evidence="16">
        <text>(6R)-10-formyltetrahydrofolate + 5-amino-1-(5-phospho-beta-D-ribosyl)imidazole-4-carboxamide = 5-formamido-1-(5-phospho-D-ribosyl)imidazole-4-carboxamide + (6S)-5,6,7,8-tetrahydrofolate</text>
        <dbReference type="Rhea" id="RHEA:22192"/>
        <dbReference type="ChEBI" id="CHEBI:57453"/>
        <dbReference type="ChEBI" id="CHEBI:58467"/>
        <dbReference type="ChEBI" id="CHEBI:58475"/>
        <dbReference type="ChEBI" id="CHEBI:195366"/>
        <dbReference type="EC" id="2.1.2.3"/>
    </reaction>
    <physiologicalReaction direction="left-to-right" evidence="16">
        <dbReference type="Rhea" id="RHEA:22193"/>
    </physiologicalReaction>
</comment>
<evidence type="ECO:0000256" key="13">
    <source>
        <dbReference type="ARBA" id="ARBA00023268"/>
    </source>
</evidence>
<comment type="catalytic activity">
    <reaction evidence="1">
        <text>10-formyldihydrofolate + 5-amino-1-(5-phospho-beta-D-ribosyl)imidazole-4-carboxamide = 5-formamido-1-(5-phospho-D-ribosyl)imidazole-4-carboxamide + 7,8-dihydrofolate</text>
        <dbReference type="Rhea" id="RHEA:59144"/>
        <dbReference type="ChEBI" id="CHEBI:57451"/>
        <dbReference type="ChEBI" id="CHEBI:57452"/>
        <dbReference type="ChEBI" id="CHEBI:58467"/>
        <dbReference type="ChEBI" id="CHEBI:58475"/>
    </reaction>
    <physiologicalReaction direction="left-to-right" evidence="1">
        <dbReference type="Rhea" id="RHEA:59145"/>
    </physiologicalReaction>
</comment>
<evidence type="ECO:0000313" key="21">
    <source>
        <dbReference type="Proteomes" id="UP001159042"/>
    </source>
</evidence>
<evidence type="ECO:0000256" key="15">
    <source>
        <dbReference type="ARBA" id="ARBA00046691"/>
    </source>
</evidence>
<dbReference type="PANTHER" id="PTHR11692:SF0">
    <property type="entry name" value="BIFUNCTIONAL PURINE BIOSYNTHESIS PROTEIN ATIC"/>
    <property type="match status" value="1"/>
</dbReference>
<comment type="pathway">
    <text evidence="3">Purine metabolism; IMP biosynthesis via de novo pathway; IMP from 5-formamido-1-(5-phospho-D-ribosyl)imidazole-4-carboxamide: step 1/1.</text>
</comment>
<dbReference type="EMBL" id="JANEYG010000028">
    <property type="protein sequence ID" value="KAJ8918160.1"/>
    <property type="molecule type" value="Genomic_DNA"/>
</dbReference>
<dbReference type="GO" id="GO:0006189">
    <property type="term" value="P:'de novo' IMP biosynthetic process"/>
    <property type="evidence" value="ECO:0007669"/>
    <property type="project" value="TreeGrafter"/>
</dbReference>
<sequence>MATGGNIALLSVSNKSGLVELGKNLSNLGFELVGSGGTAAILRDAGLSVKDVSDISGAPEILGGRVKTLHPAVHGGILARLIPSDQADLKAQNIEMVRVVVCNLYPFVETVSKSNVTVEDAIENIDIGGVTLLRAAAKNHSRVTVICDPADYGKVINEIRTNPNKDTSVETRQALALKAFTHTSEYDLAISDYFRKQYSSGVSQLTLRYGMNPHQKPAQLYTTLAKLPLTVVNGSPGFINLCDALNGWQLVKELKTALGLPAATSFKHVSPAGAAVGNPLDASQAKLCMVDDLLEKLTPLATAYARARGADRMSSFGDFVALSDVCDQATARLISREVSDGVIAPGYSPEALDLLKKKKNGNYCVLQIDPDYVPNPTERKVLFGLTLEQQRNNAVIDASLFSNIVTNNKNLPGAAVRDLIVATIALKYTQSNSVCYARDGQVIGIGAGQQSRIHCTRLAGDKADNWWLRQHPKVLNMKFKKGVKRAEISNAIDNFVNGSVGKDMDRSAFEAMFDEVPVQFSEAERKTWLNQLSGVALGSDAFFPFRDNIDRARLSGVSFIGSPAGSTNDDEVIKACNEHKIVLAHTNLRLFHH</sequence>
<comment type="pathway">
    <text evidence="4">Purine metabolism; IMP biosynthesis via de novo pathway; 5-formamido-1-(5-phospho-D-ribosyl)imidazole-4-carboxamide from 5-amino-1-(5-phospho-D-ribosyl)imidazole-4-carboxamide (10-formyl THF route): step 1/1.</text>
</comment>
<evidence type="ECO:0000259" key="19">
    <source>
        <dbReference type="PROSITE" id="PS51855"/>
    </source>
</evidence>
<dbReference type="InterPro" id="IPR024050">
    <property type="entry name" value="AICAR_Tfase_insert_dom_sf"/>
</dbReference>
<dbReference type="InterPro" id="IPR036914">
    <property type="entry name" value="MGS-like_dom_sf"/>
</dbReference>
<dbReference type="NCBIfam" id="NF005492">
    <property type="entry name" value="PRK07106.1"/>
    <property type="match status" value="1"/>
</dbReference>
<evidence type="ECO:0000256" key="8">
    <source>
        <dbReference type="ARBA" id="ARBA00017905"/>
    </source>
</evidence>
<dbReference type="InterPro" id="IPR016193">
    <property type="entry name" value="Cytidine_deaminase-like"/>
</dbReference>
<evidence type="ECO:0000256" key="5">
    <source>
        <dbReference type="ARBA" id="ARBA00007667"/>
    </source>
</evidence>
<name>A0AAV8VVG6_9CUCU</name>
<comment type="function">
    <text evidence="18">Bifunctional enzyme that catalyzes the last two steps of purine biosynthesis. Acts as a transformylase that incorporates a formyl group to the AMP analog AICAR (5-amino-1-(5-phospho-beta-D-ribosyl)imidazole-4-carboxamide) to produce the intermediate formyl-AICAR (FAICAR). Can use both 10-formyldihydrofolate and 10-formyltetrahydrofolate as the formyl donor in this reaction. Also catalyzes the cyclization of FAICAR to inosine monophosphate (IMP). Promotes insulin receptor/INSR autophosphorylation and is involved in INSR internalization.</text>
</comment>
<keyword evidence="13" id="KW-0511">Multifunctional enzyme</keyword>
<dbReference type="NCBIfam" id="TIGR00355">
    <property type="entry name" value="purH"/>
    <property type="match status" value="1"/>
</dbReference>
<evidence type="ECO:0000256" key="14">
    <source>
        <dbReference type="ARBA" id="ARBA00032307"/>
    </source>
</evidence>
<dbReference type="Gene3D" id="3.40.50.1380">
    <property type="entry name" value="Methylglyoxal synthase-like domain"/>
    <property type="match status" value="1"/>
</dbReference>
<dbReference type="GO" id="GO:0003937">
    <property type="term" value="F:IMP cyclohydrolase activity"/>
    <property type="evidence" value="ECO:0007669"/>
    <property type="project" value="UniProtKB-EC"/>
</dbReference>
<dbReference type="Gene3D" id="1.10.287.440">
    <property type="match status" value="1"/>
</dbReference>
<evidence type="ECO:0000256" key="9">
    <source>
        <dbReference type="ARBA" id="ARBA00022490"/>
    </source>
</evidence>
<dbReference type="PIRSF" id="PIRSF000414">
    <property type="entry name" value="AICARFT_IMPCHas"/>
    <property type="match status" value="1"/>
</dbReference>
<comment type="subcellular location">
    <subcellularLocation>
        <location evidence="2">Cytoplasm</location>
        <location evidence="2">Cytosol</location>
    </subcellularLocation>
</comment>
<dbReference type="EC" id="3.5.4.10" evidence="7"/>
<dbReference type="GO" id="GO:0005829">
    <property type="term" value="C:cytosol"/>
    <property type="evidence" value="ECO:0007669"/>
    <property type="project" value="UniProtKB-SubCell"/>
</dbReference>
<evidence type="ECO:0000313" key="20">
    <source>
        <dbReference type="EMBL" id="KAJ8918160.1"/>
    </source>
</evidence>
<evidence type="ECO:0000256" key="7">
    <source>
        <dbReference type="ARBA" id="ARBA00012712"/>
    </source>
</evidence>
<keyword evidence="12" id="KW-0378">Hydrolase</keyword>
<dbReference type="SMART" id="SM00851">
    <property type="entry name" value="MGS"/>
    <property type="match status" value="1"/>
</dbReference>
<gene>
    <name evidence="20" type="ORF">NQ315_011618</name>
</gene>
<evidence type="ECO:0000256" key="4">
    <source>
        <dbReference type="ARBA" id="ARBA00004954"/>
    </source>
</evidence>
<comment type="caution">
    <text evidence="20">The sequence shown here is derived from an EMBL/GenBank/DDBJ whole genome shotgun (WGS) entry which is preliminary data.</text>
</comment>
<dbReference type="Pfam" id="PF01808">
    <property type="entry name" value="AICARFT_IMPCHas"/>
    <property type="match status" value="1"/>
</dbReference>
<accession>A0AAV8VVG6</accession>
<dbReference type="Proteomes" id="UP001159042">
    <property type="component" value="Unassembled WGS sequence"/>
</dbReference>
<evidence type="ECO:0000256" key="12">
    <source>
        <dbReference type="ARBA" id="ARBA00022801"/>
    </source>
</evidence>
<evidence type="ECO:0000256" key="16">
    <source>
        <dbReference type="ARBA" id="ARBA00047515"/>
    </source>
</evidence>
<dbReference type="FunFam" id="3.40.140.20:FF:000003">
    <property type="entry name" value="Bifunctional purine biosynthesis protein"/>
    <property type="match status" value="1"/>
</dbReference>